<protein>
    <recommendedName>
        <fullName evidence="13">Tectonic domain-containing protein</fullName>
    </recommendedName>
</protein>
<dbReference type="AlphaFoldDB" id="A0A815CRB8"/>
<dbReference type="Pfam" id="PF25752">
    <property type="entry name" value="DUF1619_N"/>
    <property type="match status" value="1"/>
</dbReference>
<dbReference type="Proteomes" id="UP000663877">
    <property type="component" value="Unassembled WGS sequence"/>
</dbReference>
<dbReference type="Proteomes" id="UP000663832">
    <property type="component" value="Unassembled WGS sequence"/>
</dbReference>
<keyword evidence="2 6" id="KW-0732">Signal</keyword>
<keyword evidence="5" id="KW-1133">Transmembrane helix</keyword>
<comment type="caution">
    <text evidence="9">The sequence shown here is derived from an EMBL/GenBank/DDBJ whole genome shotgun (WGS) entry which is preliminary data.</text>
</comment>
<dbReference type="PANTHER" id="PTHR14611:SF6">
    <property type="entry name" value="TECTONIC-2"/>
    <property type="match status" value="1"/>
</dbReference>
<dbReference type="InterPro" id="IPR057724">
    <property type="entry name" value="TCTN1-3_N"/>
</dbReference>
<evidence type="ECO:0000313" key="12">
    <source>
        <dbReference type="Proteomes" id="UP000663877"/>
    </source>
</evidence>
<dbReference type="EMBL" id="CAJNOM010000351">
    <property type="protein sequence ID" value="CAF1383313.1"/>
    <property type="molecule type" value="Genomic_DNA"/>
</dbReference>
<feature type="signal peptide" evidence="6">
    <location>
        <begin position="1"/>
        <end position="24"/>
    </location>
</feature>
<keyword evidence="5" id="KW-0472">Membrane</keyword>
<dbReference type="EMBL" id="CAJNOI010000473">
    <property type="protein sequence ID" value="CAF1287909.1"/>
    <property type="molecule type" value="Genomic_DNA"/>
</dbReference>
<reference evidence="9" key="1">
    <citation type="submission" date="2021-02" db="EMBL/GenBank/DDBJ databases">
        <authorList>
            <person name="Nowell W R."/>
        </authorList>
    </citation>
    <scope>NUCLEOTIDE SEQUENCE</scope>
</reference>
<evidence type="ECO:0000256" key="6">
    <source>
        <dbReference type="SAM" id="SignalP"/>
    </source>
</evidence>
<evidence type="ECO:0000313" key="9">
    <source>
        <dbReference type="EMBL" id="CAF1287909.1"/>
    </source>
</evidence>
<keyword evidence="3" id="KW-0970">Cilium biogenesis/degradation</keyword>
<dbReference type="InterPro" id="IPR011677">
    <property type="entry name" value="TCTN1-3_dom"/>
</dbReference>
<proteinExistence type="inferred from homology"/>
<keyword evidence="5" id="KW-0812">Transmembrane</keyword>
<dbReference type="Pfam" id="PF07773">
    <property type="entry name" value="TCTN_DUF1619"/>
    <property type="match status" value="1"/>
</dbReference>
<dbReference type="OrthoDB" id="2104337at2759"/>
<evidence type="ECO:0008006" key="13">
    <source>
        <dbReference type="Google" id="ProtNLM"/>
    </source>
</evidence>
<keyword evidence="4" id="KW-0325">Glycoprotein</keyword>
<evidence type="ECO:0000259" key="8">
    <source>
        <dbReference type="Pfam" id="PF25752"/>
    </source>
</evidence>
<evidence type="ECO:0000256" key="5">
    <source>
        <dbReference type="SAM" id="Phobius"/>
    </source>
</evidence>
<organism evidence="9 12">
    <name type="scientific">Adineta steineri</name>
    <dbReference type="NCBI Taxonomy" id="433720"/>
    <lineage>
        <taxon>Eukaryota</taxon>
        <taxon>Metazoa</taxon>
        <taxon>Spiralia</taxon>
        <taxon>Gnathifera</taxon>
        <taxon>Rotifera</taxon>
        <taxon>Eurotatoria</taxon>
        <taxon>Bdelloidea</taxon>
        <taxon>Adinetida</taxon>
        <taxon>Adinetidae</taxon>
        <taxon>Adineta</taxon>
    </lineage>
</organism>
<accession>A0A815CRB8</accession>
<dbReference type="PANTHER" id="PTHR14611">
    <property type="entry name" value="TECTONIC FAMILY MEMBER"/>
    <property type="match status" value="1"/>
</dbReference>
<name>A0A815CRB8_9BILA</name>
<dbReference type="InterPro" id="IPR040354">
    <property type="entry name" value="TCTN1-3"/>
</dbReference>
<comment type="similarity">
    <text evidence="1">Belongs to the tectonic family.</text>
</comment>
<evidence type="ECO:0000313" key="10">
    <source>
        <dbReference type="EMBL" id="CAF1383313.1"/>
    </source>
</evidence>
<feature type="chain" id="PRO_5035604223" description="Tectonic domain-containing protein" evidence="6">
    <location>
        <begin position="25"/>
        <end position="699"/>
    </location>
</feature>
<evidence type="ECO:0000256" key="4">
    <source>
        <dbReference type="ARBA" id="ARBA00023180"/>
    </source>
</evidence>
<feature type="transmembrane region" description="Helical" evidence="5">
    <location>
        <begin position="672"/>
        <end position="697"/>
    </location>
</feature>
<evidence type="ECO:0000256" key="1">
    <source>
        <dbReference type="ARBA" id="ARBA00007633"/>
    </source>
</evidence>
<keyword evidence="11" id="KW-1185">Reference proteome</keyword>
<evidence type="ECO:0000256" key="3">
    <source>
        <dbReference type="ARBA" id="ARBA00022794"/>
    </source>
</evidence>
<feature type="domain" description="Tectonic-1-3" evidence="7">
    <location>
        <begin position="164"/>
        <end position="259"/>
    </location>
</feature>
<sequence length="699" mass="76969">MKIQTYILIYFIAIVQLYSNVVLAQRSFANPAVSDPAPCACDLQPNTCDPNCCCDSNCDSSDLSVSPVCNSARTTSSYSSAVDESLQTWNCSNSTSAALYDYFPFVCVQLKLTEVNGKYYSTDNVSFITTATDATNLRLNFVSENPELFLTTTTTTTSATPTFSGKYIMSAPVYQNTTAVFTLPGNLGGSKCQQNVNVLFGVNRDVSCTTITSSQLCSSINSVTSILSGTGSSSSVTLSSFTSTYVSNSSTSTNSTAEYYFQNQYSSTIANIPYTNGTINDYCLGYYPSTRTQRYLFVCAASNSNTACVNSPSYQTWTGCPLRDNLTYSTIPPTFFTARATSKDSSTGFSDFSSATTTTLPLSCASLIIRRVYYQFNYSSIDNTIQAASVHVQYQSTLLASPRITIEWIDISNSTSSTDIPRGYLNGEALKFLHNNVSSDVSVFVPTSSGLCVDATRQILHYKQSVSSYCSIQLKESTVQQCHDLKLNMYLYLNIFFAPASDVITYPSGTTTVTIRNATQDSLDLDRIDITRANDRLDPVTIEKTSVQSNPTIYDTTANLPVCYDVPSGIYIEFGYVRITVNSTFSYERIISVQYSYVYSNWQFDCTAGTCDGTSTQKYLVSFQSAFVDYTNRALTSSDTTRADITSADNYIQHLLWLITPEYKGEPGYRNYTIAMILIFIAVSIIVIHILLFGIMFPF</sequence>
<dbReference type="GO" id="GO:0060271">
    <property type="term" value="P:cilium assembly"/>
    <property type="evidence" value="ECO:0007669"/>
    <property type="project" value="TreeGrafter"/>
</dbReference>
<feature type="domain" description="Tectonic-1-3 N-terminal" evidence="8">
    <location>
        <begin position="37"/>
        <end position="122"/>
    </location>
</feature>
<evidence type="ECO:0000313" key="11">
    <source>
        <dbReference type="Proteomes" id="UP000663832"/>
    </source>
</evidence>
<evidence type="ECO:0000259" key="7">
    <source>
        <dbReference type="Pfam" id="PF07773"/>
    </source>
</evidence>
<gene>
    <name evidence="9" type="ORF">BJG266_LOCUS31577</name>
    <name evidence="10" type="ORF">QVE165_LOCUS35789</name>
</gene>
<evidence type="ECO:0000256" key="2">
    <source>
        <dbReference type="ARBA" id="ARBA00022729"/>
    </source>
</evidence>